<dbReference type="InterPro" id="IPR000600">
    <property type="entry name" value="ROK"/>
</dbReference>
<evidence type="ECO:0000313" key="2">
    <source>
        <dbReference type="EMBL" id="KWW20315.1"/>
    </source>
</evidence>
<dbReference type="InterPro" id="IPR043129">
    <property type="entry name" value="ATPase_NBD"/>
</dbReference>
<evidence type="ECO:0000313" key="3">
    <source>
        <dbReference type="Proteomes" id="UP000064189"/>
    </source>
</evidence>
<organism evidence="2 3">
    <name type="scientific">Peribacillus simplex</name>
    <dbReference type="NCBI Taxonomy" id="1478"/>
    <lineage>
        <taxon>Bacteria</taxon>
        <taxon>Bacillati</taxon>
        <taxon>Bacillota</taxon>
        <taxon>Bacilli</taxon>
        <taxon>Bacillales</taxon>
        <taxon>Bacillaceae</taxon>
        <taxon>Peribacillus</taxon>
    </lineage>
</organism>
<dbReference type="AlphaFoldDB" id="A0A109MYM6"/>
<dbReference type="SUPFAM" id="SSF53067">
    <property type="entry name" value="Actin-like ATPase domain"/>
    <property type="match status" value="1"/>
</dbReference>
<dbReference type="CDD" id="cd24152">
    <property type="entry name" value="ASKHA_NBD_ROK-like"/>
    <property type="match status" value="1"/>
</dbReference>
<keyword evidence="3" id="KW-1185">Reference proteome</keyword>
<dbReference type="PANTHER" id="PTHR18964:SF170">
    <property type="entry name" value="SUGAR KINASE"/>
    <property type="match status" value="1"/>
</dbReference>
<dbReference type="Pfam" id="PF00480">
    <property type="entry name" value="ROK"/>
    <property type="match status" value="1"/>
</dbReference>
<sequence>MKAYMVLDIGGTYIKYAVMDDKSKKLEWGKIPTPKEGLDIFLDRITEIVHRYSNSFDIQGIALSSPGAVDVATGFVGGASAIPFIHGIYMTEKLKERTGLQVSIENDANCAALAEGWLGAAKGTDFYICIVIGTGIGGAIVINQSILRGANLHGGEFGYMIMGESGKSPLQTTWSNVASTNSLVEEVERKKSLARGTLDGEEIFRLAEAGDTIANECIANLFKKLATGIYNLKYVLDPDKILIGGGISKRPDVIEGINSELAQLKNDISTLDITVEACKFENDANLIGALFHFLNRK</sequence>
<dbReference type="RefSeq" id="WP_061142145.1">
    <property type="nucleotide sequence ID" value="NZ_LNNH01000018.1"/>
</dbReference>
<dbReference type="Proteomes" id="UP000064189">
    <property type="component" value="Unassembled WGS sequence"/>
</dbReference>
<accession>A0A109MYM6</accession>
<dbReference type="PANTHER" id="PTHR18964">
    <property type="entry name" value="ROK (REPRESSOR, ORF, KINASE) FAMILY"/>
    <property type="match status" value="1"/>
</dbReference>
<gene>
    <name evidence="2" type="ORF">AS888_19475</name>
</gene>
<reference evidence="2 3" key="1">
    <citation type="submission" date="2015-11" db="EMBL/GenBank/DDBJ databases">
        <title>Genome Sequence of Bacillus simplex strain VanAntwerpen2.</title>
        <authorList>
            <person name="Couger M.B."/>
        </authorList>
    </citation>
    <scope>NUCLEOTIDE SEQUENCE [LARGE SCALE GENOMIC DNA]</scope>
    <source>
        <strain evidence="2 3">VanAntwerpen02</strain>
    </source>
</reference>
<dbReference type="Gene3D" id="3.30.420.40">
    <property type="match status" value="2"/>
</dbReference>
<protein>
    <submittedName>
        <fullName evidence="2">ROK family transcriptional regulator</fullName>
    </submittedName>
</protein>
<name>A0A109MYM6_9BACI</name>
<evidence type="ECO:0000256" key="1">
    <source>
        <dbReference type="ARBA" id="ARBA00006479"/>
    </source>
</evidence>
<comment type="similarity">
    <text evidence="1">Belongs to the ROK (NagC/XylR) family.</text>
</comment>
<proteinExistence type="inferred from homology"/>
<dbReference type="EMBL" id="LNNH01000018">
    <property type="protein sequence ID" value="KWW20315.1"/>
    <property type="molecule type" value="Genomic_DNA"/>
</dbReference>
<comment type="caution">
    <text evidence="2">The sequence shown here is derived from an EMBL/GenBank/DDBJ whole genome shotgun (WGS) entry which is preliminary data.</text>
</comment>